<keyword evidence="3 5" id="KW-0067">ATP-binding</keyword>
<keyword evidence="2" id="KW-0547">Nucleotide-binding</keyword>
<evidence type="ECO:0000313" key="6">
    <source>
        <dbReference type="Proteomes" id="UP000660024"/>
    </source>
</evidence>
<dbReference type="Pfam" id="PF00005">
    <property type="entry name" value="ABC_tran"/>
    <property type="match status" value="1"/>
</dbReference>
<dbReference type="InterPro" id="IPR017871">
    <property type="entry name" value="ABC_transporter-like_CS"/>
</dbReference>
<dbReference type="InterPro" id="IPR003593">
    <property type="entry name" value="AAA+_ATPase"/>
</dbReference>
<gene>
    <name evidence="5" type="ORF">I5M32_12145</name>
</gene>
<feature type="domain" description="ABC transporter" evidence="4">
    <location>
        <begin position="4"/>
        <end position="238"/>
    </location>
</feature>
<organism evidence="5 6">
    <name type="scientific">Pedobacter segetis</name>
    <dbReference type="NCBI Taxonomy" id="2793069"/>
    <lineage>
        <taxon>Bacteria</taxon>
        <taxon>Pseudomonadati</taxon>
        <taxon>Bacteroidota</taxon>
        <taxon>Sphingobacteriia</taxon>
        <taxon>Sphingobacteriales</taxon>
        <taxon>Sphingobacteriaceae</taxon>
        <taxon>Pedobacter</taxon>
    </lineage>
</organism>
<protein>
    <submittedName>
        <fullName evidence="5">ABC transporter ATP-binding protein</fullName>
    </submittedName>
</protein>
<accession>A0ABS1BLE2</accession>
<reference evidence="5 6" key="1">
    <citation type="submission" date="2020-12" db="EMBL/GenBank/DDBJ databases">
        <title>Bacterial novel species Pedobacter sp. SD-b isolated from soil.</title>
        <authorList>
            <person name="Jung H.-Y."/>
        </authorList>
    </citation>
    <scope>NUCLEOTIDE SEQUENCE [LARGE SCALE GENOMIC DNA]</scope>
    <source>
        <strain evidence="5 6">SD-b</strain>
    </source>
</reference>
<sequence length="328" mass="36740">MPLLQLKNVSRNFQEDIPSGVSGIDLSIDTGEIVTIIGESGSGKTTLLKLIYGYLIPQKGEVLYNGEKIKGPTEKLIPGHDEMKMVTQELTLNLYAKVFDNIASQLSNTDLQAKSQLTLQTMEFLRIDHLAEKKIVELSGGEQQRVAIAKAVITEPKVLLLDEPFSQIDSVLKKQLRDDIERLSKFLKITIIMVSHDPTDGLALSDQLLIVKDGKIIRQGKPQDLYLDPQFSYVAKILGRANLLKNLSFLPQQNVMYGVYPHQIKLNPYQGVAEATVKSIHFSGAYQEVELVTEGKLLLSHDYQFLNLKCGETVYFDIDEFCELKAES</sequence>
<evidence type="ECO:0000313" key="5">
    <source>
        <dbReference type="EMBL" id="MBK0383710.1"/>
    </source>
</evidence>
<keyword evidence="1" id="KW-0813">Transport</keyword>
<evidence type="ECO:0000256" key="3">
    <source>
        <dbReference type="ARBA" id="ARBA00022840"/>
    </source>
</evidence>
<dbReference type="InterPro" id="IPR050093">
    <property type="entry name" value="ABC_SmlMolc_Importer"/>
</dbReference>
<dbReference type="InterPro" id="IPR008995">
    <property type="entry name" value="Mo/tungstate-bd_C_term_dom"/>
</dbReference>
<dbReference type="PANTHER" id="PTHR42781:SF4">
    <property type="entry name" value="SPERMIDINE_PUTRESCINE IMPORT ATP-BINDING PROTEIN POTA"/>
    <property type="match status" value="1"/>
</dbReference>
<dbReference type="PROSITE" id="PS00211">
    <property type="entry name" value="ABC_TRANSPORTER_1"/>
    <property type="match status" value="1"/>
</dbReference>
<dbReference type="SMART" id="SM00382">
    <property type="entry name" value="AAA"/>
    <property type="match status" value="1"/>
</dbReference>
<dbReference type="GO" id="GO:0005524">
    <property type="term" value="F:ATP binding"/>
    <property type="evidence" value="ECO:0007669"/>
    <property type="project" value="UniProtKB-KW"/>
</dbReference>
<evidence type="ECO:0000259" key="4">
    <source>
        <dbReference type="PROSITE" id="PS50893"/>
    </source>
</evidence>
<dbReference type="SUPFAM" id="SSF52540">
    <property type="entry name" value="P-loop containing nucleoside triphosphate hydrolases"/>
    <property type="match status" value="1"/>
</dbReference>
<comment type="caution">
    <text evidence="5">The sequence shown here is derived from an EMBL/GenBank/DDBJ whole genome shotgun (WGS) entry which is preliminary data.</text>
</comment>
<dbReference type="SUPFAM" id="SSF50331">
    <property type="entry name" value="MOP-like"/>
    <property type="match status" value="1"/>
</dbReference>
<keyword evidence="6" id="KW-1185">Reference proteome</keyword>
<name>A0ABS1BLE2_9SPHI</name>
<dbReference type="PANTHER" id="PTHR42781">
    <property type="entry name" value="SPERMIDINE/PUTRESCINE IMPORT ATP-BINDING PROTEIN POTA"/>
    <property type="match status" value="1"/>
</dbReference>
<dbReference type="Gene3D" id="3.40.50.300">
    <property type="entry name" value="P-loop containing nucleotide triphosphate hydrolases"/>
    <property type="match status" value="1"/>
</dbReference>
<dbReference type="EMBL" id="JAEHFY010000017">
    <property type="protein sequence ID" value="MBK0383710.1"/>
    <property type="molecule type" value="Genomic_DNA"/>
</dbReference>
<dbReference type="RefSeq" id="WP_200586724.1">
    <property type="nucleotide sequence ID" value="NZ_JAEHFY010000017.1"/>
</dbReference>
<dbReference type="Proteomes" id="UP000660024">
    <property type="component" value="Unassembled WGS sequence"/>
</dbReference>
<dbReference type="PROSITE" id="PS50893">
    <property type="entry name" value="ABC_TRANSPORTER_2"/>
    <property type="match status" value="1"/>
</dbReference>
<dbReference type="InterPro" id="IPR027417">
    <property type="entry name" value="P-loop_NTPase"/>
</dbReference>
<dbReference type="InterPro" id="IPR003439">
    <property type="entry name" value="ABC_transporter-like_ATP-bd"/>
</dbReference>
<proteinExistence type="predicted"/>
<evidence type="ECO:0000256" key="1">
    <source>
        <dbReference type="ARBA" id="ARBA00022448"/>
    </source>
</evidence>
<evidence type="ECO:0000256" key="2">
    <source>
        <dbReference type="ARBA" id="ARBA00022741"/>
    </source>
</evidence>